<dbReference type="SUPFAM" id="SSF53901">
    <property type="entry name" value="Thiolase-like"/>
    <property type="match status" value="2"/>
</dbReference>
<keyword evidence="3 6" id="KW-0808">Transferase</keyword>
<accession>A0ABM9US71</accession>
<organism evidence="9 10">
    <name type="scientific">Sarcina ventriculi</name>
    <name type="common">Clostridium ventriculi</name>
    <dbReference type="NCBI Taxonomy" id="1267"/>
    <lineage>
        <taxon>Bacteria</taxon>
        <taxon>Bacillati</taxon>
        <taxon>Bacillota</taxon>
        <taxon>Clostridia</taxon>
        <taxon>Eubacteriales</taxon>
        <taxon>Clostridiaceae</taxon>
        <taxon>Sarcina</taxon>
    </lineage>
</organism>
<dbReference type="InterPro" id="IPR020610">
    <property type="entry name" value="Thiolase_AS"/>
</dbReference>
<evidence type="ECO:0000259" key="8">
    <source>
        <dbReference type="Pfam" id="PF02803"/>
    </source>
</evidence>
<evidence type="ECO:0000313" key="9">
    <source>
        <dbReference type="EMBL" id="CUO17486.1"/>
    </source>
</evidence>
<dbReference type="CDD" id="cd00751">
    <property type="entry name" value="thiolase"/>
    <property type="match status" value="1"/>
</dbReference>
<dbReference type="Pfam" id="PF02803">
    <property type="entry name" value="Thiolase_C"/>
    <property type="match status" value="1"/>
</dbReference>
<keyword evidence="4 6" id="KW-0012">Acyltransferase</keyword>
<evidence type="ECO:0000313" key="10">
    <source>
        <dbReference type="Proteomes" id="UP000095488"/>
    </source>
</evidence>
<dbReference type="RefSeq" id="WP_055260109.1">
    <property type="nucleotide sequence ID" value="NZ_CABIXL010000008.1"/>
</dbReference>
<evidence type="ECO:0000256" key="4">
    <source>
        <dbReference type="ARBA" id="ARBA00023315"/>
    </source>
</evidence>
<dbReference type="PROSITE" id="PS00098">
    <property type="entry name" value="THIOLASE_1"/>
    <property type="match status" value="1"/>
</dbReference>
<dbReference type="PROSITE" id="PS00099">
    <property type="entry name" value="THIOLASE_3"/>
    <property type="match status" value="1"/>
</dbReference>
<comment type="similarity">
    <text evidence="1 6">Belongs to the thiolase-like superfamily. Thiolase family.</text>
</comment>
<dbReference type="InterPro" id="IPR016039">
    <property type="entry name" value="Thiolase-like"/>
</dbReference>
<dbReference type="PIRSF" id="PIRSF000429">
    <property type="entry name" value="Ac-CoA_Ac_transf"/>
    <property type="match status" value="1"/>
</dbReference>
<dbReference type="NCBIfam" id="TIGR01930">
    <property type="entry name" value="AcCoA-C-Actrans"/>
    <property type="match status" value="1"/>
</dbReference>
<feature type="domain" description="Thiolase N-terminal" evidence="7">
    <location>
        <begin position="4"/>
        <end position="262"/>
    </location>
</feature>
<dbReference type="Proteomes" id="UP000095488">
    <property type="component" value="Unassembled WGS sequence"/>
</dbReference>
<proteinExistence type="inferred from homology"/>
<evidence type="ECO:0000256" key="6">
    <source>
        <dbReference type="RuleBase" id="RU003557"/>
    </source>
</evidence>
<comment type="caution">
    <text evidence="9">The sequence shown here is derived from an EMBL/GenBank/DDBJ whole genome shotgun (WGS) entry which is preliminary data.</text>
</comment>
<dbReference type="InterPro" id="IPR020616">
    <property type="entry name" value="Thiolase_N"/>
</dbReference>
<dbReference type="PANTHER" id="PTHR18919">
    <property type="entry name" value="ACETYL-COA C-ACYLTRANSFERASE"/>
    <property type="match status" value="1"/>
</dbReference>
<evidence type="ECO:0000259" key="7">
    <source>
        <dbReference type="Pfam" id="PF00108"/>
    </source>
</evidence>
<dbReference type="EMBL" id="CYZR01000008">
    <property type="protein sequence ID" value="CUO17486.1"/>
    <property type="molecule type" value="Genomic_DNA"/>
</dbReference>
<dbReference type="InterPro" id="IPR020617">
    <property type="entry name" value="Thiolase_C"/>
</dbReference>
<evidence type="ECO:0000256" key="2">
    <source>
        <dbReference type="ARBA" id="ARBA00012705"/>
    </source>
</evidence>
<dbReference type="Gene3D" id="3.40.47.10">
    <property type="match status" value="2"/>
</dbReference>
<dbReference type="InterPro" id="IPR020613">
    <property type="entry name" value="Thiolase_CS"/>
</dbReference>
<dbReference type="Pfam" id="PF00108">
    <property type="entry name" value="Thiolase_N"/>
    <property type="match status" value="1"/>
</dbReference>
<evidence type="ECO:0000256" key="3">
    <source>
        <dbReference type="ARBA" id="ARBA00022679"/>
    </source>
</evidence>
<dbReference type="GO" id="GO:0003985">
    <property type="term" value="F:acetyl-CoA C-acetyltransferase activity"/>
    <property type="evidence" value="ECO:0007669"/>
    <property type="project" value="UniProtKB-EC"/>
</dbReference>
<dbReference type="EC" id="2.3.1.9" evidence="2"/>
<evidence type="ECO:0000256" key="5">
    <source>
        <dbReference type="ARBA" id="ARBA00030755"/>
    </source>
</evidence>
<dbReference type="PROSITE" id="PS00737">
    <property type="entry name" value="THIOLASE_2"/>
    <property type="match status" value="1"/>
</dbReference>
<dbReference type="InterPro" id="IPR020615">
    <property type="entry name" value="Thiolase_acyl_enz_int_AS"/>
</dbReference>
<name>A0ABM9US71_SARVE</name>
<dbReference type="PANTHER" id="PTHR18919:SF107">
    <property type="entry name" value="ACETYL-COA ACETYLTRANSFERASE, CYTOSOLIC"/>
    <property type="match status" value="1"/>
</dbReference>
<protein>
    <recommendedName>
        <fullName evidence="2">acetyl-CoA C-acetyltransferase</fullName>
        <ecNumber evidence="2">2.3.1.9</ecNumber>
    </recommendedName>
    <alternativeName>
        <fullName evidence="5">Acetoacetyl-CoA thiolase</fullName>
    </alternativeName>
</protein>
<evidence type="ECO:0000256" key="1">
    <source>
        <dbReference type="ARBA" id="ARBA00010982"/>
    </source>
</evidence>
<keyword evidence="10" id="KW-1185">Reference proteome</keyword>
<gene>
    <name evidence="9" type="primary">thlA</name>
    <name evidence="9" type="ORF">ERS852473_02116</name>
</gene>
<feature type="domain" description="Thiolase C-terminal" evidence="8">
    <location>
        <begin position="270"/>
        <end position="400"/>
    </location>
</feature>
<dbReference type="InterPro" id="IPR002155">
    <property type="entry name" value="Thiolase"/>
</dbReference>
<reference evidence="9 10" key="1">
    <citation type="submission" date="2015-09" db="EMBL/GenBank/DDBJ databases">
        <authorList>
            <consortium name="Pathogen Informatics"/>
        </authorList>
    </citation>
    <scope>NUCLEOTIDE SEQUENCE [LARGE SCALE GENOMIC DNA]</scope>
    <source>
        <strain evidence="9 10">2789STDY5834858</strain>
    </source>
</reference>
<sequence length="403" mass="42399">MSKVYIVQAKRSPIGKFLGTLAPVAPAALTAQVIKNVINESGVDVKTIDEVAIGNVLSAGHGQNIARQASIAGGIPVEVPAYTVSMVCGSGLKSVINAYTSIKAGLADVVLAGGVEVMSQAAFAVDGKTRLGNKMGDLKLKDTLLSDGLTDVFNNYHMGITAENVAKKYGLTREMQDEFSYKSQVRAIEAVDSGRFKDEIVPIEIKGKKGTVVFDTDEYPNRTTNLEKLSKLRPAFKSDGTVTAGNASGINDGATIVLVASEKAVKEQGLTPIAEITSIGQGGVDPSIMGMGPVAAINDAMRRCDVQLKDMDLVELNEAFAAQSLGVINELKNQYEEIDDEWVNNRVNVNGGAIALGHPLGASGARILTTLVHEMKKRNVKNGLASLCIGGGMGVAVTVKLVK</sequence>